<dbReference type="GO" id="GO:0016209">
    <property type="term" value="F:antioxidant activity"/>
    <property type="evidence" value="ECO:0007669"/>
    <property type="project" value="InterPro"/>
</dbReference>
<dbReference type="InterPro" id="IPR050553">
    <property type="entry name" value="Thioredoxin_ResA/DsbE_sf"/>
</dbReference>
<name>A0A3A8PRI7_9BACT</name>
<reference evidence="5" key="1">
    <citation type="submission" date="2018-09" db="EMBL/GenBank/DDBJ databases">
        <authorList>
            <person name="Livingstone P.G."/>
            <person name="Whitworth D.E."/>
        </authorList>
    </citation>
    <scope>NUCLEOTIDE SEQUENCE [LARGE SCALE GENOMIC DNA]</scope>
    <source>
        <strain evidence="5">CA051B</strain>
    </source>
</reference>
<dbReference type="PROSITE" id="PS51257">
    <property type="entry name" value="PROKAR_LIPOPROTEIN"/>
    <property type="match status" value="1"/>
</dbReference>
<feature type="domain" description="Thioredoxin" evidence="3">
    <location>
        <begin position="17"/>
        <end position="192"/>
    </location>
</feature>
<evidence type="ECO:0000313" key="5">
    <source>
        <dbReference type="Proteomes" id="UP000272888"/>
    </source>
</evidence>
<comment type="caution">
    <text evidence="4">The sequence shown here is derived from an EMBL/GenBank/DDBJ whole genome shotgun (WGS) entry which is preliminary data.</text>
</comment>
<dbReference type="GO" id="GO:0016491">
    <property type="term" value="F:oxidoreductase activity"/>
    <property type="evidence" value="ECO:0007669"/>
    <property type="project" value="InterPro"/>
</dbReference>
<feature type="region of interest" description="Disordered" evidence="1">
    <location>
        <begin position="30"/>
        <end position="60"/>
    </location>
</feature>
<dbReference type="PANTHER" id="PTHR42852:SF17">
    <property type="entry name" value="THIOREDOXIN-LIKE PROTEIN HI_1115"/>
    <property type="match status" value="1"/>
</dbReference>
<dbReference type="Gene3D" id="3.40.30.10">
    <property type="entry name" value="Glutaredoxin"/>
    <property type="match status" value="1"/>
</dbReference>
<dbReference type="PANTHER" id="PTHR42852">
    <property type="entry name" value="THIOL:DISULFIDE INTERCHANGE PROTEIN DSBE"/>
    <property type="match status" value="1"/>
</dbReference>
<evidence type="ECO:0000256" key="1">
    <source>
        <dbReference type="SAM" id="MobiDB-lite"/>
    </source>
</evidence>
<feature type="signal peptide" evidence="2">
    <location>
        <begin position="1"/>
        <end position="22"/>
    </location>
</feature>
<evidence type="ECO:0000313" key="4">
    <source>
        <dbReference type="EMBL" id="RKH58879.1"/>
    </source>
</evidence>
<accession>A0A3A8PRI7</accession>
<dbReference type="PROSITE" id="PS51352">
    <property type="entry name" value="THIOREDOXIN_2"/>
    <property type="match status" value="1"/>
</dbReference>
<evidence type="ECO:0000259" key="3">
    <source>
        <dbReference type="PROSITE" id="PS51352"/>
    </source>
</evidence>
<sequence length="199" mass="22152">MRRPLFTPLRLLALLGLAAGCAASPAPLPPLTEAQGASPRSSSAALESSERRSSQPLSFQVTHYPDNRPYDLKSDRGQVVLLDVWATWCEPCKDALPMYAQLQREYGKRGFKAYALNVDEDVRAIPPFLEEAKVEVPILLDANALVSERLLKVRLMPTTFLIDRRGVVRHVHEGFAEEFLQQFQTEIEALLAEPAEPAS</sequence>
<dbReference type="EMBL" id="RAWB01000146">
    <property type="protein sequence ID" value="RKH58879.1"/>
    <property type="molecule type" value="Genomic_DNA"/>
</dbReference>
<dbReference type="InterPro" id="IPR013766">
    <property type="entry name" value="Thioredoxin_domain"/>
</dbReference>
<proteinExistence type="predicted"/>
<organism evidence="4 5">
    <name type="scientific">Corallococcus llansteffanensis</name>
    <dbReference type="NCBI Taxonomy" id="2316731"/>
    <lineage>
        <taxon>Bacteria</taxon>
        <taxon>Pseudomonadati</taxon>
        <taxon>Myxococcota</taxon>
        <taxon>Myxococcia</taxon>
        <taxon>Myxococcales</taxon>
        <taxon>Cystobacterineae</taxon>
        <taxon>Myxococcaceae</taxon>
        <taxon>Corallococcus</taxon>
    </lineage>
</organism>
<keyword evidence="2" id="KW-0732">Signal</keyword>
<dbReference type="AlphaFoldDB" id="A0A3A8PRI7"/>
<feature type="compositionally biased region" description="Low complexity" evidence="1">
    <location>
        <begin position="37"/>
        <end position="47"/>
    </location>
</feature>
<dbReference type="InterPro" id="IPR036249">
    <property type="entry name" value="Thioredoxin-like_sf"/>
</dbReference>
<evidence type="ECO:0000256" key="2">
    <source>
        <dbReference type="SAM" id="SignalP"/>
    </source>
</evidence>
<dbReference type="CDD" id="cd02966">
    <property type="entry name" value="TlpA_like_family"/>
    <property type="match status" value="1"/>
</dbReference>
<dbReference type="Proteomes" id="UP000272888">
    <property type="component" value="Unassembled WGS sequence"/>
</dbReference>
<dbReference type="RefSeq" id="WP_120644236.1">
    <property type="nucleotide sequence ID" value="NZ_RAWB01000146.1"/>
</dbReference>
<dbReference type="Pfam" id="PF00578">
    <property type="entry name" value="AhpC-TSA"/>
    <property type="match status" value="1"/>
</dbReference>
<dbReference type="InterPro" id="IPR000866">
    <property type="entry name" value="AhpC/TSA"/>
</dbReference>
<dbReference type="SUPFAM" id="SSF52833">
    <property type="entry name" value="Thioredoxin-like"/>
    <property type="match status" value="1"/>
</dbReference>
<feature type="chain" id="PRO_5017431288" evidence="2">
    <location>
        <begin position="23"/>
        <end position="199"/>
    </location>
</feature>
<gene>
    <name evidence="4" type="ORF">D7V93_15975</name>
</gene>
<protein>
    <submittedName>
        <fullName evidence="4">TlpA family protein disulfide reductase</fullName>
    </submittedName>
</protein>
<keyword evidence="5" id="KW-1185">Reference proteome</keyword>